<dbReference type="CDD" id="cd07560">
    <property type="entry name" value="Peptidase_S41_CPP"/>
    <property type="match status" value="1"/>
</dbReference>
<dbReference type="Gene3D" id="2.30.42.10">
    <property type="match status" value="1"/>
</dbReference>
<evidence type="ECO:0000313" key="10">
    <source>
        <dbReference type="Proteomes" id="UP000239649"/>
    </source>
</evidence>
<evidence type="ECO:0000256" key="5">
    <source>
        <dbReference type="ARBA" id="ARBA00051784"/>
    </source>
</evidence>
<keyword evidence="4" id="KW-0720">Serine protease</keyword>
<gene>
    <name evidence="9" type="ORF">C2E20_5872</name>
</gene>
<feature type="domain" description="PDZ" evidence="8">
    <location>
        <begin position="165"/>
        <end position="242"/>
    </location>
</feature>
<feature type="chain" id="PRO_5015178363" description="C-terminal processing peptidase" evidence="7">
    <location>
        <begin position="38"/>
        <end position="499"/>
    </location>
</feature>
<dbReference type="InterPro" id="IPR036034">
    <property type="entry name" value="PDZ_sf"/>
</dbReference>
<dbReference type="SMART" id="SM00245">
    <property type="entry name" value="TSPc"/>
    <property type="match status" value="1"/>
</dbReference>
<evidence type="ECO:0000256" key="3">
    <source>
        <dbReference type="ARBA" id="ARBA00022801"/>
    </source>
</evidence>
<protein>
    <recommendedName>
        <fullName evidence="6">C-terminal processing peptidase</fullName>
        <ecNumber evidence="6">3.4.21.102</ecNumber>
    </recommendedName>
</protein>
<evidence type="ECO:0000256" key="6">
    <source>
        <dbReference type="ARBA" id="ARBA00066637"/>
    </source>
</evidence>
<organism evidence="9 10">
    <name type="scientific">Micractinium conductrix</name>
    <dbReference type="NCBI Taxonomy" id="554055"/>
    <lineage>
        <taxon>Eukaryota</taxon>
        <taxon>Viridiplantae</taxon>
        <taxon>Chlorophyta</taxon>
        <taxon>core chlorophytes</taxon>
        <taxon>Trebouxiophyceae</taxon>
        <taxon>Chlorellales</taxon>
        <taxon>Chlorellaceae</taxon>
        <taxon>Chlorella clade</taxon>
        <taxon>Micractinium</taxon>
    </lineage>
</organism>
<accession>A0A2P6V9H5</accession>
<sequence>MERAAAPLGFATQALQAAAALLAAVVLQLGAVGGASAAQTYSLSSVAEDHLLEFVRQMEVRVDSGMEAVKAAAAQGADSPEAAEGRQIIQEVAEVVEANFSDVRAAGYDPQAWQQLKERALARPLRDRTAAYGVVRELLAVLRDPYSRFVTPTEFSAMLKYDVSGVGLNLGTAEEFANKTGMPLPEGRNVGSAAGGEGVWVVGLIKGLAADSAGLQQGDQLLELDGQQLQGQSPFQVASLMQGPEAAPEDALGLQGAAVRLKVRRFDGSKQAVTLQRPVRVLQSPVSSRLERSAGGEQVGFIRLASFNARAQRDTLAAVQRLQAAGASRLVLDLRDNRGGLVSEGIEVARLFLDDGALVVRTEGRARSSAAPITAAGAPATAAPLVVLVNDHTASASEIVAGALRDNCRAVLAGKRTYGKGLIQSVYELSDGSGLVLTVGKYVTPSGTDIDREGLSPDFRAMPAAEAADGVVRTCRLQRAPQLQAPQPAAAVAAAAAAS</sequence>
<comment type="similarity">
    <text evidence="1">Belongs to the peptidase S41A family.</text>
</comment>
<dbReference type="FunFam" id="3.90.226.10:FF:000023">
    <property type="entry name" value="Carboxyl-terminal processing protease"/>
    <property type="match status" value="1"/>
</dbReference>
<dbReference type="Gene3D" id="3.30.750.44">
    <property type="match status" value="1"/>
</dbReference>
<dbReference type="NCBIfam" id="TIGR00225">
    <property type="entry name" value="prc"/>
    <property type="match status" value="1"/>
</dbReference>
<comment type="caution">
    <text evidence="9">The sequence shown here is derived from an EMBL/GenBank/DDBJ whole genome shotgun (WGS) entry which is preliminary data.</text>
</comment>
<evidence type="ECO:0000313" key="9">
    <source>
        <dbReference type="EMBL" id="PSC70735.1"/>
    </source>
</evidence>
<dbReference type="SUPFAM" id="SSF52096">
    <property type="entry name" value="ClpP/crotonase"/>
    <property type="match status" value="1"/>
</dbReference>
<evidence type="ECO:0000256" key="1">
    <source>
        <dbReference type="ARBA" id="ARBA00009179"/>
    </source>
</evidence>
<keyword evidence="3" id="KW-0378">Hydrolase</keyword>
<dbReference type="EMBL" id="LHPF02000018">
    <property type="protein sequence ID" value="PSC70735.1"/>
    <property type="molecule type" value="Genomic_DNA"/>
</dbReference>
<dbReference type="AlphaFoldDB" id="A0A2P6V9H5"/>
<dbReference type="PANTHER" id="PTHR32060:SF22">
    <property type="entry name" value="CARBOXYL-TERMINAL-PROCESSING PEPTIDASE 3, CHLOROPLASTIC"/>
    <property type="match status" value="1"/>
</dbReference>
<reference evidence="9 10" key="1">
    <citation type="journal article" date="2018" name="Plant J.">
        <title>Genome sequences of Chlorella sorokiniana UTEX 1602 and Micractinium conductrix SAG 241.80: implications to maltose excretion by a green alga.</title>
        <authorList>
            <person name="Arriola M.B."/>
            <person name="Velmurugan N."/>
            <person name="Zhang Y."/>
            <person name="Plunkett M.H."/>
            <person name="Hondzo H."/>
            <person name="Barney B.M."/>
        </authorList>
    </citation>
    <scope>NUCLEOTIDE SEQUENCE [LARGE SCALE GENOMIC DNA]</scope>
    <source>
        <strain evidence="9 10">SAG 241.80</strain>
    </source>
</reference>
<dbReference type="STRING" id="554055.A0A2P6V9H5"/>
<feature type="signal peptide" evidence="7">
    <location>
        <begin position="1"/>
        <end position="37"/>
    </location>
</feature>
<dbReference type="SUPFAM" id="SSF50156">
    <property type="entry name" value="PDZ domain-like"/>
    <property type="match status" value="1"/>
</dbReference>
<dbReference type="InterPro" id="IPR029045">
    <property type="entry name" value="ClpP/crotonase-like_dom_sf"/>
</dbReference>
<evidence type="ECO:0000256" key="2">
    <source>
        <dbReference type="ARBA" id="ARBA00022670"/>
    </source>
</evidence>
<dbReference type="PROSITE" id="PS50106">
    <property type="entry name" value="PDZ"/>
    <property type="match status" value="1"/>
</dbReference>
<keyword evidence="2" id="KW-0645">Protease</keyword>
<evidence type="ECO:0000259" key="8">
    <source>
        <dbReference type="PROSITE" id="PS50106"/>
    </source>
</evidence>
<dbReference type="InterPro" id="IPR005151">
    <property type="entry name" value="Tail-specific_protease"/>
</dbReference>
<evidence type="ECO:0000256" key="7">
    <source>
        <dbReference type="SAM" id="SignalP"/>
    </source>
</evidence>
<dbReference type="InterPro" id="IPR004447">
    <property type="entry name" value="Peptidase_S41A"/>
</dbReference>
<comment type="catalytic activity">
    <reaction evidence="5">
        <text>The enzyme shows specific recognition of a C-terminal tripeptide, Xaa-Yaa-Zaa, in which Xaa is preferably Ala or Leu, Yaa is preferably Ala or Tyr, and Zaa is preferably Ala, but then cleaves at a variable distance from the C-terminus. A typical cleavage is -Ala-Ala-|-Arg-Ala-Ala-Lys-Glu-Asn-Tyr-Ala-Leu-Ala-Ala.</text>
        <dbReference type="EC" id="3.4.21.102"/>
    </reaction>
</comment>
<name>A0A2P6V9H5_9CHLO</name>
<evidence type="ECO:0000256" key="4">
    <source>
        <dbReference type="ARBA" id="ARBA00022825"/>
    </source>
</evidence>
<dbReference type="Gene3D" id="3.90.226.10">
    <property type="entry name" value="2-enoyl-CoA Hydratase, Chain A, domain 1"/>
    <property type="match status" value="1"/>
</dbReference>
<dbReference type="PANTHER" id="PTHR32060">
    <property type="entry name" value="TAIL-SPECIFIC PROTEASE"/>
    <property type="match status" value="1"/>
</dbReference>
<proteinExistence type="inferred from homology"/>
<dbReference type="Proteomes" id="UP000239649">
    <property type="component" value="Unassembled WGS sequence"/>
</dbReference>
<dbReference type="InterPro" id="IPR001478">
    <property type="entry name" value="PDZ"/>
</dbReference>
<keyword evidence="7" id="KW-0732">Signal</keyword>
<dbReference type="OrthoDB" id="43580at2759"/>
<dbReference type="Pfam" id="PF03572">
    <property type="entry name" value="Peptidase_S41"/>
    <property type="match status" value="1"/>
</dbReference>
<keyword evidence="10" id="KW-1185">Reference proteome</keyword>
<dbReference type="GO" id="GO:0006508">
    <property type="term" value="P:proteolysis"/>
    <property type="evidence" value="ECO:0007669"/>
    <property type="project" value="UniProtKB-KW"/>
</dbReference>
<dbReference type="EC" id="3.4.21.102" evidence="6"/>
<dbReference type="GO" id="GO:0004252">
    <property type="term" value="F:serine-type endopeptidase activity"/>
    <property type="evidence" value="ECO:0007669"/>
    <property type="project" value="UniProtKB-EC"/>
</dbReference>